<keyword evidence="3 8" id="KW-0479">Metal-binding</keyword>
<dbReference type="InterPro" id="IPR000760">
    <property type="entry name" value="Inositol_monophosphatase-like"/>
</dbReference>
<dbReference type="PANTHER" id="PTHR20854">
    <property type="entry name" value="INOSITOL MONOPHOSPHATASE"/>
    <property type="match status" value="1"/>
</dbReference>
<feature type="binding site" evidence="8">
    <location>
        <position position="107"/>
    </location>
    <ligand>
        <name>Mg(2+)</name>
        <dbReference type="ChEBI" id="CHEBI:18420"/>
        <label>1</label>
        <note>catalytic</note>
    </ligand>
</feature>
<dbReference type="EC" id="3.1.3.11" evidence="2"/>
<evidence type="ECO:0000256" key="8">
    <source>
        <dbReference type="PIRSR" id="PIRSR600760-2"/>
    </source>
</evidence>
<evidence type="ECO:0000256" key="6">
    <source>
        <dbReference type="ARBA" id="ARBA00023277"/>
    </source>
</evidence>
<keyword evidence="10" id="KW-1185">Reference proteome</keyword>
<feature type="binding site" evidence="8">
    <location>
        <position position="109"/>
    </location>
    <ligand>
        <name>Mg(2+)</name>
        <dbReference type="ChEBI" id="CHEBI:18420"/>
        <label>1</label>
        <note>catalytic</note>
    </ligand>
</feature>
<keyword evidence="4" id="KW-0378">Hydrolase</keyword>
<dbReference type="Pfam" id="PF00459">
    <property type="entry name" value="Inositol_P"/>
    <property type="match status" value="1"/>
</dbReference>
<evidence type="ECO:0000256" key="3">
    <source>
        <dbReference type="ARBA" id="ARBA00022723"/>
    </source>
</evidence>
<dbReference type="Proteomes" id="UP000244727">
    <property type="component" value="Chromosome"/>
</dbReference>
<accession>A0A2R4X1E4</accession>
<dbReference type="Gene3D" id="3.30.540.10">
    <property type="entry name" value="Fructose-1,6-Bisphosphatase, subunit A, domain 1"/>
    <property type="match status" value="1"/>
</dbReference>
<dbReference type="PRINTS" id="PR00377">
    <property type="entry name" value="IMPHPHTASES"/>
</dbReference>
<dbReference type="Gene3D" id="3.40.190.80">
    <property type="match status" value="1"/>
</dbReference>
<comment type="cofactor">
    <cofactor evidence="8">
        <name>Mg(2+)</name>
        <dbReference type="ChEBI" id="CHEBI:18420"/>
    </cofactor>
</comment>
<evidence type="ECO:0000313" key="10">
    <source>
        <dbReference type="Proteomes" id="UP000244727"/>
    </source>
</evidence>
<dbReference type="GeneID" id="36512401"/>
<dbReference type="SUPFAM" id="SSF56655">
    <property type="entry name" value="Carbohydrate phosphatase"/>
    <property type="match status" value="1"/>
</dbReference>
<dbReference type="GO" id="GO:0007165">
    <property type="term" value="P:signal transduction"/>
    <property type="evidence" value="ECO:0007669"/>
    <property type="project" value="TreeGrafter"/>
</dbReference>
<comment type="similarity">
    <text evidence="7">Belongs to the inositol monophosphatase superfamily. FBPase class 4 family.</text>
</comment>
<dbReference type="GO" id="GO:0042132">
    <property type="term" value="F:fructose 1,6-bisphosphate 1-phosphatase activity"/>
    <property type="evidence" value="ECO:0007669"/>
    <property type="project" value="UniProtKB-EC"/>
</dbReference>
<comment type="catalytic activity">
    <reaction evidence="1">
        <text>beta-D-fructose 1,6-bisphosphate + H2O = beta-D-fructose 6-phosphate + phosphate</text>
        <dbReference type="Rhea" id="RHEA:11064"/>
        <dbReference type="ChEBI" id="CHEBI:15377"/>
        <dbReference type="ChEBI" id="CHEBI:32966"/>
        <dbReference type="ChEBI" id="CHEBI:43474"/>
        <dbReference type="ChEBI" id="CHEBI:57634"/>
        <dbReference type="EC" id="3.1.3.11"/>
    </reaction>
</comment>
<organism evidence="9 10">
    <name type="scientific">Halococcoides cellulosivorans</name>
    <dbReference type="NCBI Taxonomy" id="1679096"/>
    <lineage>
        <taxon>Archaea</taxon>
        <taxon>Methanobacteriati</taxon>
        <taxon>Methanobacteriota</taxon>
        <taxon>Stenosarchaea group</taxon>
        <taxon>Halobacteria</taxon>
        <taxon>Halobacteriales</taxon>
        <taxon>Haloarculaceae</taxon>
        <taxon>Halococcoides</taxon>
    </lineage>
</organism>
<evidence type="ECO:0000256" key="5">
    <source>
        <dbReference type="ARBA" id="ARBA00022842"/>
    </source>
</evidence>
<feature type="binding site" evidence="8">
    <location>
        <position position="69"/>
    </location>
    <ligand>
        <name>Mg(2+)</name>
        <dbReference type="ChEBI" id="CHEBI:18420"/>
        <label>1</label>
        <note>catalytic</note>
    </ligand>
</feature>
<protein>
    <recommendedName>
        <fullName evidence="2">fructose-bisphosphatase</fullName>
        <ecNumber evidence="2">3.1.3.11</ecNumber>
    </recommendedName>
</protein>
<dbReference type="CDD" id="cd01637">
    <property type="entry name" value="IMPase_like"/>
    <property type="match status" value="1"/>
</dbReference>
<evidence type="ECO:0000256" key="7">
    <source>
        <dbReference type="ARBA" id="ARBA00038103"/>
    </source>
</evidence>
<dbReference type="KEGG" id="harc:HARCEL1_07800"/>
<dbReference type="GO" id="GO:0008934">
    <property type="term" value="F:inositol monophosphate 1-phosphatase activity"/>
    <property type="evidence" value="ECO:0007669"/>
    <property type="project" value="TreeGrafter"/>
</dbReference>
<dbReference type="InterPro" id="IPR020583">
    <property type="entry name" value="Inositol_monoP_metal-BS"/>
</dbReference>
<reference evidence="9 10" key="1">
    <citation type="submission" date="2018-04" db="EMBL/GenBank/DDBJ databases">
        <title>Halococcoides cellulosivorans gen. nov., sp. nov., an extremely halophilic cellulose-utilizing haloarchaeon from hypersaline lakes.</title>
        <authorList>
            <person name="Sorokin D.Y."/>
            <person name="Toshchakov S.V."/>
            <person name="Samarov N.I."/>
            <person name="Korzhenkov A."/>
            <person name="Kublanov I.V."/>
        </authorList>
    </citation>
    <scope>NUCLEOTIDE SEQUENCE [LARGE SCALE GENOMIC DNA]</scope>
    <source>
        <strain evidence="9 10">HArcel1</strain>
    </source>
</reference>
<dbReference type="GO" id="GO:0006020">
    <property type="term" value="P:inositol metabolic process"/>
    <property type="evidence" value="ECO:0007669"/>
    <property type="project" value="TreeGrafter"/>
</dbReference>
<dbReference type="RefSeq" id="WP_108382062.1">
    <property type="nucleotide sequence ID" value="NZ_CP028858.1"/>
</dbReference>
<evidence type="ECO:0000256" key="2">
    <source>
        <dbReference type="ARBA" id="ARBA00013093"/>
    </source>
</evidence>
<dbReference type="GO" id="GO:0046872">
    <property type="term" value="F:metal ion binding"/>
    <property type="evidence" value="ECO:0007669"/>
    <property type="project" value="UniProtKB-KW"/>
</dbReference>
<dbReference type="AlphaFoldDB" id="A0A2R4X1E4"/>
<evidence type="ECO:0000256" key="1">
    <source>
        <dbReference type="ARBA" id="ARBA00001273"/>
    </source>
</evidence>
<keyword evidence="5 8" id="KW-0460">Magnesium</keyword>
<evidence type="ECO:0000313" key="9">
    <source>
        <dbReference type="EMBL" id="AWB27618.1"/>
    </source>
</evidence>
<dbReference type="PROSITE" id="PS00629">
    <property type="entry name" value="IMP_1"/>
    <property type="match status" value="1"/>
</dbReference>
<gene>
    <name evidence="9" type="ORF">HARCEL1_07800</name>
</gene>
<evidence type="ECO:0000256" key="4">
    <source>
        <dbReference type="ARBA" id="ARBA00022801"/>
    </source>
</evidence>
<feature type="binding site" evidence="8">
    <location>
        <position position="110"/>
    </location>
    <ligand>
        <name>Mg(2+)</name>
        <dbReference type="ChEBI" id="CHEBI:18420"/>
        <label>1</label>
        <note>catalytic</note>
    </ligand>
</feature>
<sequence>MTDATRRAAMTERAARAGGAVAREAFRGAYETETKDGKNDLVTTADHESQRQIVATVTEEFTDEPFVCEESPDGPAAPTPAVIDTDPVPAPDRLEAVPETGPAWVVDPIDGTNNFVRGLPTWTTSVASVVDGEVVAAATYQPTTGDSFTVGPDSATRDGTALAVSERTDPEAFTVALTGLYGSDPAMIGGLVEQSGEVFGDFRRLGSMQATLAAVADGGLDGCLTPHDTNPWDTMAGVAMVRAAGGAVTDVTGEPWTPEATGLIASNGAAHDRFVAVAEQAIQIGPEA</sequence>
<name>A0A2R4X1E4_9EURY</name>
<dbReference type="PANTHER" id="PTHR20854:SF4">
    <property type="entry name" value="INOSITOL-1-MONOPHOSPHATASE-RELATED"/>
    <property type="match status" value="1"/>
</dbReference>
<keyword evidence="6" id="KW-0119">Carbohydrate metabolism</keyword>
<dbReference type="EMBL" id="CP028858">
    <property type="protein sequence ID" value="AWB27618.1"/>
    <property type="molecule type" value="Genomic_DNA"/>
</dbReference>
<proteinExistence type="inferred from homology"/>
<feature type="binding site" evidence="8">
    <location>
        <position position="233"/>
    </location>
    <ligand>
        <name>Mg(2+)</name>
        <dbReference type="ChEBI" id="CHEBI:18420"/>
        <label>1</label>
        <note>catalytic</note>
    </ligand>
</feature>